<organism evidence="1 2">
    <name type="scientific">Adineta steineri</name>
    <dbReference type="NCBI Taxonomy" id="433720"/>
    <lineage>
        <taxon>Eukaryota</taxon>
        <taxon>Metazoa</taxon>
        <taxon>Spiralia</taxon>
        <taxon>Gnathifera</taxon>
        <taxon>Rotifera</taxon>
        <taxon>Eurotatoria</taxon>
        <taxon>Bdelloidea</taxon>
        <taxon>Adinetida</taxon>
        <taxon>Adinetidae</taxon>
        <taxon>Adineta</taxon>
    </lineage>
</organism>
<dbReference type="EMBL" id="CAJOAY010035626">
    <property type="protein sequence ID" value="CAF4452289.1"/>
    <property type="molecule type" value="Genomic_DNA"/>
</dbReference>
<gene>
    <name evidence="1" type="ORF">OKA104_LOCUS54227</name>
</gene>
<sequence length="88" mass="10523">KLKPNEEQIKLAKQIWQTTADELRTREQLEILQQRISLKRLPPKTDKIINQLLDDNQKKHFQILFLMKINVLVSHHVVQKQSYNVNLI</sequence>
<name>A0A820SG59_9BILA</name>
<proteinExistence type="predicted"/>
<comment type="caution">
    <text evidence="1">The sequence shown here is derived from an EMBL/GenBank/DDBJ whole genome shotgun (WGS) entry which is preliminary data.</text>
</comment>
<reference evidence="1" key="1">
    <citation type="submission" date="2021-02" db="EMBL/GenBank/DDBJ databases">
        <authorList>
            <person name="Nowell W R."/>
        </authorList>
    </citation>
    <scope>NUCLEOTIDE SEQUENCE</scope>
</reference>
<evidence type="ECO:0000313" key="2">
    <source>
        <dbReference type="Proteomes" id="UP000663881"/>
    </source>
</evidence>
<dbReference type="AlphaFoldDB" id="A0A820SG59"/>
<evidence type="ECO:0000313" key="1">
    <source>
        <dbReference type="EMBL" id="CAF4452289.1"/>
    </source>
</evidence>
<protein>
    <submittedName>
        <fullName evidence="1">Uncharacterized protein</fullName>
    </submittedName>
</protein>
<dbReference type="Proteomes" id="UP000663881">
    <property type="component" value="Unassembled WGS sequence"/>
</dbReference>
<feature type="non-terminal residue" evidence="1">
    <location>
        <position position="1"/>
    </location>
</feature>
<accession>A0A820SG59</accession>